<dbReference type="VEuPathDB" id="FungiDB:PABG_07217"/>
<protein>
    <submittedName>
        <fullName evidence="1">Uncharacterized protein</fullName>
    </submittedName>
</protein>
<dbReference type="PANTHER" id="PTHR28523:SF1">
    <property type="entry name" value="CYTOCHROME C OXIDASE ASSEMBLY FACTOR 1"/>
    <property type="match status" value="1"/>
</dbReference>
<sequence length="196" mass="21885">MNTLRAVGLLRRSHASTTVTLLRRTIISAPGPHTGPLLSRRADRELPSINANRRWLRTLPFFAVIIGASILGILNYQKSSSSVVNSMLYALRTSPKGRELLGDEIYFAQNIPWISGEINQLHGRIDISFWVKGTRGKGKMRFRSRRDRRMSFFQTEEWSLTLEDGTVVQLLDAAQGDPFQAALSGNDAASDVKTSI</sequence>
<dbReference type="VEuPathDB" id="FungiDB:PADG_05178"/>
<comment type="caution">
    <text evidence="1">The sequence shown here is derived from an EMBL/GenBank/DDBJ whole genome shotgun (WGS) entry which is preliminary data.</text>
</comment>
<dbReference type="InterPro" id="IPR042432">
    <property type="entry name" value="Coa1_fungi"/>
</dbReference>
<dbReference type="PANTHER" id="PTHR28523">
    <property type="entry name" value="CYTOCHROME C OXIDASE ASSEMBLY FACTOR 1"/>
    <property type="match status" value="1"/>
</dbReference>
<dbReference type="GO" id="GO:0005743">
    <property type="term" value="C:mitochondrial inner membrane"/>
    <property type="evidence" value="ECO:0007669"/>
    <property type="project" value="TreeGrafter"/>
</dbReference>
<dbReference type="GO" id="GO:0033617">
    <property type="term" value="P:mitochondrial respiratory chain complex IV assembly"/>
    <property type="evidence" value="ECO:0007669"/>
    <property type="project" value="InterPro"/>
</dbReference>
<reference evidence="1 2" key="1">
    <citation type="submission" date="2016-06" db="EMBL/GenBank/DDBJ databases">
        <authorList>
            <person name="Kjaerup R.B."/>
            <person name="Dalgaard T.S."/>
            <person name="Juul-Madsen H.R."/>
        </authorList>
    </citation>
    <scope>NUCLEOTIDE SEQUENCE [LARGE SCALE GENOMIC DNA]</scope>
    <source>
        <strain evidence="1 2">Pb300</strain>
    </source>
</reference>
<dbReference type="OrthoDB" id="2100652at2759"/>
<dbReference type="AlphaFoldDB" id="A0A1D2JAZ5"/>
<dbReference type="Proteomes" id="UP000242814">
    <property type="component" value="Unassembled WGS sequence"/>
</dbReference>
<dbReference type="Pfam" id="PF08695">
    <property type="entry name" value="Coa1"/>
    <property type="match status" value="1"/>
</dbReference>
<accession>A0A1D2JAZ5</accession>
<gene>
    <name evidence="1" type="ORF">ACO22_05276</name>
</gene>
<proteinExistence type="predicted"/>
<dbReference type="OMA" id="EFLIHEW"/>
<evidence type="ECO:0000313" key="2">
    <source>
        <dbReference type="Proteomes" id="UP000242814"/>
    </source>
</evidence>
<organism evidence="1 2">
    <name type="scientific">Paracoccidioides brasiliensis</name>
    <dbReference type="NCBI Taxonomy" id="121759"/>
    <lineage>
        <taxon>Eukaryota</taxon>
        <taxon>Fungi</taxon>
        <taxon>Dikarya</taxon>
        <taxon>Ascomycota</taxon>
        <taxon>Pezizomycotina</taxon>
        <taxon>Eurotiomycetes</taxon>
        <taxon>Eurotiomycetidae</taxon>
        <taxon>Onygenales</taxon>
        <taxon>Ajellomycetaceae</taxon>
        <taxon>Paracoccidioides</taxon>
    </lineage>
</organism>
<dbReference type="EMBL" id="LZYO01000229">
    <property type="protein sequence ID" value="ODH24687.1"/>
    <property type="molecule type" value="Genomic_DNA"/>
</dbReference>
<name>A0A1D2JAZ5_PARBR</name>
<dbReference type="InterPro" id="IPR014807">
    <property type="entry name" value="Coa1"/>
</dbReference>
<evidence type="ECO:0000313" key="1">
    <source>
        <dbReference type="EMBL" id="ODH24687.1"/>
    </source>
</evidence>